<evidence type="ECO:0000313" key="2">
    <source>
        <dbReference type="Proteomes" id="UP001322277"/>
    </source>
</evidence>
<reference evidence="2" key="1">
    <citation type="journal article" date="2023" name="bioRxiv">
        <title>Complete genome of the Medicago anthracnose fungus, Colletotrichum destructivum, reveals a mini-chromosome-like region within a core chromosome.</title>
        <authorList>
            <person name="Lapalu N."/>
            <person name="Simon A."/>
            <person name="Lu A."/>
            <person name="Plaumann P.-L."/>
            <person name="Amselem J."/>
            <person name="Pigne S."/>
            <person name="Auger A."/>
            <person name="Koch C."/>
            <person name="Dallery J.-F."/>
            <person name="O'Connell R.J."/>
        </authorList>
    </citation>
    <scope>NUCLEOTIDE SEQUENCE [LARGE SCALE GENOMIC DNA]</scope>
    <source>
        <strain evidence="2">CBS 520.97</strain>
    </source>
</reference>
<keyword evidence="2" id="KW-1185">Reference proteome</keyword>
<name>A0AAX4I4T6_9PEZI</name>
<organism evidence="1 2">
    <name type="scientific">Colletotrichum destructivum</name>
    <dbReference type="NCBI Taxonomy" id="34406"/>
    <lineage>
        <taxon>Eukaryota</taxon>
        <taxon>Fungi</taxon>
        <taxon>Dikarya</taxon>
        <taxon>Ascomycota</taxon>
        <taxon>Pezizomycotina</taxon>
        <taxon>Sordariomycetes</taxon>
        <taxon>Hypocreomycetidae</taxon>
        <taxon>Glomerellales</taxon>
        <taxon>Glomerellaceae</taxon>
        <taxon>Colletotrichum</taxon>
        <taxon>Colletotrichum destructivum species complex</taxon>
    </lineage>
</organism>
<dbReference type="RefSeq" id="XP_062775588.1">
    <property type="nucleotide sequence ID" value="XM_062919537.1"/>
</dbReference>
<dbReference type="EMBL" id="CP137306">
    <property type="protein sequence ID" value="WQF78364.1"/>
    <property type="molecule type" value="Genomic_DNA"/>
</dbReference>
<dbReference type="Proteomes" id="UP001322277">
    <property type="component" value="Chromosome 2"/>
</dbReference>
<accession>A0AAX4I4T6</accession>
<dbReference type="KEGG" id="cdet:87939881"/>
<sequence>MCELHFYRCPGCGTRWQKHKKLASCERSDPASKCPDSLCMYVGNPKKPRRGECAACTHVRDALEGFGNNNAHC</sequence>
<gene>
    <name evidence="1" type="ORF">CDEST_03378</name>
</gene>
<dbReference type="AlphaFoldDB" id="A0AAX4I4T6"/>
<evidence type="ECO:0000313" key="1">
    <source>
        <dbReference type="EMBL" id="WQF78364.1"/>
    </source>
</evidence>
<proteinExistence type="predicted"/>
<protein>
    <submittedName>
        <fullName evidence="1">Uncharacterized protein</fullName>
    </submittedName>
</protein>
<dbReference type="GeneID" id="87939881"/>